<sequence>MACSENVKQWLMNFIKRHGGPYEIPQDCKQSWEKMQEFLGEMLFDKNVSDKKRKGCIVQALLSCCLKLEGIVKIKEDEMAELNSVINMKSEKLNNKIVDLRVHAVTTGEALIEKAKMCEELTVENERLNEKILEMQKELYECRHATNMAFNKMAESMAPSSRSPVSEIPGSIANPGIGDTGYKPLYPWEDLKQKSVTNLLAAPTTTTTVLNPDNSGEIQLVTKQLKQQEMDAIVREIGQVPQQDINRFLQWFCGVQRVKEMYSLTTSDMERVLQRVVGNGLWVRIVQTCGQQRRTRDMLKEILRALYGVTSNVSLSGKIKQLKQESPYELSARISTVMEQFGVSNPGFEQGGLVHRSMFLDALEQDIKDEILFVTPNPSEMCDLLLRADNLWRRKVKNESFAVDAARIFRVERRDRSAMYPQKPFRGDRFQHVGNFRFWKYPGGSDLHKSTSIFWANTTNEMRIKMLLERNFTFSQDGVVTCSPHQTGLHDTVDPAINIRIINSQDCPTTTLWPEHGLFLQPTQTVVYTDVSYVTLLLLLNFSLFNMPESCPEMMKEWFKNVFQAHINLCWDATQGLKFREREKRDLGTDIISGLSLGTSIWNRADIEGLNSQEQNYVNGLQQIMLKEGRVDFNTLAETDVTIQNIHTVAADLQWINISVNALRESVNNNNVSKAMVCGIVGNLLDEHLNLGLQEIKRGEWPRIINSTLVFDLVREYGIDCQNVVLSKIKGLQSWCNKCKLGKKVIPLIIDIPVWTEQPVPVYKMTMFGELEVANRTNVLKQFLPQTRLVIKEDQFWKVINPSCCDRRGNAWLCSCVLEPLVQADGCMVENSGSCPVHLHKPINGWKRVVHGQGPTICALGVSSVLWQQTIQCRVPPTGWCVNLTYGSMKVGKEVIRANIQLTQRSMDVVQEDLGNWNKMAPSLFKKIPPLNVDLDTLFKRNN</sequence>
<name>A0AAD1RSE3_PELCU</name>
<keyword evidence="1" id="KW-0175">Coiled coil</keyword>
<proteinExistence type="predicted"/>
<accession>A0AAD1RSE3</accession>
<organism evidence="2 3">
    <name type="scientific">Pelobates cultripes</name>
    <name type="common">Western spadefoot toad</name>
    <dbReference type="NCBI Taxonomy" id="61616"/>
    <lineage>
        <taxon>Eukaryota</taxon>
        <taxon>Metazoa</taxon>
        <taxon>Chordata</taxon>
        <taxon>Craniata</taxon>
        <taxon>Vertebrata</taxon>
        <taxon>Euteleostomi</taxon>
        <taxon>Amphibia</taxon>
        <taxon>Batrachia</taxon>
        <taxon>Anura</taxon>
        <taxon>Pelobatoidea</taxon>
        <taxon>Pelobatidae</taxon>
        <taxon>Pelobates</taxon>
    </lineage>
</organism>
<evidence type="ECO:0000313" key="2">
    <source>
        <dbReference type="EMBL" id="CAH2277659.1"/>
    </source>
</evidence>
<evidence type="ECO:0000256" key="1">
    <source>
        <dbReference type="SAM" id="Coils"/>
    </source>
</evidence>
<dbReference type="AlphaFoldDB" id="A0AAD1RSE3"/>
<dbReference type="Proteomes" id="UP001295444">
    <property type="component" value="Chromosome 03"/>
</dbReference>
<protein>
    <submittedName>
        <fullName evidence="2">Uncharacterized protein</fullName>
    </submittedName>
</protein>
<gene>
    <name evidence="2" type="ORF">PECUL_23A061027</name>
</gene>
<dbReference type="EMBL" id="OW240914">
    <property type="protein sequence ID" value="CAH2277659.1"/>
    <property type="molecule type" value="Genomic_DNA"/>
</dbReference>
<feature type="coiled-coil region" evidence="1">
    <location>
        <begin position="111"/>
        <end position="145"/>
    </location>
</feature>
<keyword evidence="3" id="KW-1185">Reference proteome</keyword>
<evidence type="ECO:0000313" key="3">
    <source>
        <dbReference type="Proteomes" id="UP001295444"/>
    </source>
</evidence>
<reference evidence="2" key="1">
    <citation type="submission" date="2022-03" db="EMBL/GenBank/DDBJ databases">
        <authorList>
            <person name="Alioto T."/>
            <person name="Alioto T."/>
            <person name="Gomez Garrido J."/>
        </authorList>
    </citation>
    <scope>NUCLEOTIDE SEQUENCE</scope>
</reference>